<dbReference type="AlphaFoldDB" id="A0A7W7LFA5"/>
<reference evidence="2 3" key="1">
    <citation type="submission" date="2020-08" db="EMBL/GenBank/DDBJ databases">
        <title>Genomic Encyclopedia of Type Strains, Phase III (KMG-III): the genomes of soil and plant-associated and newly described type strains.</title>
        <authorList>
            <person name="Whitman W."/>
        </authorList>
    </citation>
    <scope>NUCLEOTIDE SEQUENCE [LARGE SCALE GENOMIC DNA]</scope>
    <source>
        <strain evidence="2 3">CECT 3265</strain>
    </source>
</reference>
<dbReference type="Proteomes" id="UP000556436">
    <property type="component" value="Unassembled WGS sequence"/>
</dbReference>
<dbReference type="Pfam" id="PF00561">
    <property type="entry name" value="Abhydrolase_1"/>
    <property type="match status" value="1"/>
</dbReference>
<dbReference type="PANTHER" id="PTHR43433">
    <property type="entry name" value="HYDROLASE, ALPHA/BETA FOLD FAMILY PROTEIN"/>
    <property type="match status" value="1"/>
</dbReference>
<dbReference type="SUPFAM" id="SSF53474">
    <property type="entry name" value="alpha/beta-Hydrolases"/>
    <property type="match status" value="1"/>
</dbReference>
<dbReference type="PANTHER" id="PTHR43433:SF5">
    <property type="entry name" value="AB HYDROLASE-1 DOMAIN-CONTAINING PROTEIN"/>
    <property type="match status" value="1"/>
</dbReference>
<dbReference type="EMBL" id="JACHJG010000012">
    <property type="protein sequence ID" value="MBB4889120.1"/>
    <property type="molecule type" value="Genomic_DNA"/>
</dbReference>
<organism evidence="2 3">
    <name type="scientific">Streptomyces netropsis</name>
    <name type="common">Streptoverticillium netropsis</name>
    <dbReference type="NCBI Taxonomy" id="55404"/>
    <lineage>
        <taxon>Bacteria</taxon>
        <taxon>Bacillati</taxon>
        <taxon>Actinomycetota</taxon>
        <taxon>Actinomycetes</taxon>
        <taxon>Kitasatosporales</taxon>
        <taxon>Streptomycetaceae</taxon>
        <taxon>Streptomyces</taxon>
    </lineage>
</organism>
<comment type="caution">
    <text evidence="2">The sequence shown here is derived from an EMBL/GenBank/DDBJ whole genome shotgun (WGS) entry which is preliminary data.</text>
</comment>
<dbReference type="GO" id="GO:0004806">
    <property type="term" value="F:triacylglycerol lipase activity"/>
    <property type="evidence" value="ECO:0007669"/>
    <property type="project" value="TreeGrafter"/>
</dbReference>
<dbReference type="RefSeq" id="WP_184737299.1">
    <property type="nucleotide sequence ID" value="NZ_BMRW01000002.1"/>
</dbReference>
<proteinExistence type="predicted"/>
<dbReference type="Gene3D" id="3.40.50.1820">
    <property type="entry name" value="alpha/beta hydrolase"/>
    <property type="match status" value="1"/>
</dbReference>
<dbReference type="InterPro" id="IPR029058">
    <property type="entry name" value="AB_hydrolase_fold"/>
</dbReference>
<sequence>MGTPETGTLAVPGARLHFEVRGAGPLLLLIAGGNSDAAVFEPLAAVLADDHRVLSYDPRGNSRSPLDGPPVDQRIDVHTDDAYRLLGHVAAAGESVQVFGSCSGGLVALELTVRHPDRIRSAVVHEPPALALLPAAEAHLAFIDDVHETFHRDGTAPAMRKLNALFGGRPAPVLPQAHDNTAFFLAHTMRPFTRCVPDLAAVAKAARRIVVAGGRASSTQIIHRPAAVLAERIGQELTEFPGGHIGYAKWPVEFAERLVEAFAAMPGAGRVPEAAEAREM</sequence>
<evidence type="ECO:0000313" key="2">
    <source>
        <dbReference type="EMBL" id="MBB4889120.1"/>
    </source>
</evidence>
<evidence type="ECO:0000259" key="1">
    <source>
        <dbReference type="Pfam" id="PF00561"/>
    </source>
</evidence>
<gene>
    <name evidence="2" type="ORF">FHS38_005195</name>
</gene>
<accession>A0A7W7LFA5</accession>
<dbReference type="InterPro" id="IPR000073">
    <property type="entry name" value="AB_hydrolase_1"/>
</dbReference>
<keyword evidence="3" id="KW-1185">Reference proteome</keyword>
<name>A0A7W7LFA5_STRNE</name>
<evidence type="ECO:0000313" key="3">
    <source>
        <dbReference type="Proteomes" id="UP000556436"/>
    </source>
</evidence>
<dbReference type="InterPro" id="IPR050471">
    <property type="entry name" value="AB_hydrolase"/>
</dbReference>
<feature type="domain" description="AB hydrolase-1" evidence="1">
    <location>
        <begin position="25"/>
        <end position="152"/>
    </location>
</feature>
<dbReference type="GO" id="GO:0046503">
    <property type="term" value="P:glycerolipid catabolic process"/>
    <property type="evidence" value="ECO:0007669"/>
    <property type="project" value="TreeGrafter"/>
</dbReference>
<protein>
    <submittedName>
        <fullName evidence="2">Pimeloyl-ACP methyl ester carboxylesterase</fullName>
    </submittedName>
</protein>